<dbReference type="STRING" id="638301.HMPREF0444_1079"/>
<keyword evidence="1 4" id="KW-0328">Glycosyltransferase</keyword>
<dbReference type="PANTHER" id="PTHR22916:SF51">
    <property type="entry name" value="GLYCOSYLTRANSFERASE EPSH-RELATED"/>
    <property type="match status" value="1"/>
</dbReference>
<evidence type="ECO:0000259" key="3">
    <source>
        <dbReference type="Pfam" id="PF00535"/>
    </source>
</evidence>
<protein>
    <submittedName>
        <fullName evidence="4">Glycosyltransferase, group 2 family protein</fullName>
        <ecNumber evidence="4">2.4.-.-</ecNumber>
    </submittedName>
</protein>
<dbReference type="CDD" id="cd04179">
    <property type="entry name" value="DPM_DPG-synthase_like"/>
    <property type="match status" value="1"/>
</dbReference>
<proteinExistence type="predicted"/>
<dbReference type="EMBL" id="ACKZ01000020">
    <property type="protein sequence ID" value="EEW36861.1"/>
    <property type="molecule type" value="Genomic_DNA"/>
</dbReference>
<evidence type="ECO:0000256" key="1">
    <source>
        <dbReference type="ARBA" id="ARBA00022676"/>
    </source>
</evidence>
<feature type="domain" description="Glycosyltransferase 2-like" evidence="3">
    <location>
        <begin position="5"/>
        <end position="134"/>
    </location>
</feature>
<dbReference type="eggNOG" id="COG0463">
    <property type="taxonomic scope" value="Bacteria"/>
</dbReference>
<dbReference type="GO" id="GO:0016757">
    <property type="term" value="F:glycosyltransferase activity"/>
    <property type="evidence" value="ECO:0007669"/>
    <property type="project" value="UniProtKB-KW"/>
</dbReference>
<dbReference type="EC" id="2.4.-.-" evidence="4"/>
<dbReference type="Gene3D" id="3.90.550.10">
    <property type="entry name" value="Spore Coat Polysaccharide Biosynthesis Protein SpsA, Chain A"/>
    <property type="match status" value="1"/>
</dbReference>
<gene>
    <name evidence="4" type="primary">rfaG</name>
    <name evidence="4" type="ORF">HMPREF0444_1079</name>
</gene>
<dbReference type="Proteomes" id="UP000005926">
    <property type="component" value="Unassembled WGS sequence"/>
</dbReference>
<dbReference type="HOGENOM" id="CLU_025996_1_1_9"/>
<dbReference type="InterPro" id="IPR001173">
    <property type="entry name" value="Glyco_trans_2-like"/>
</dbReference>
<dbReference type="RefSeq" id="WP_005607221.1">
    <property type="nucleotide sequence ID" value="NZ_CP102283.1"/>
</dbReference>
<evidence type="ECO:0000313" key="5">
    <source>
        <dbReference type="Proteomes" id="UP000005926"/>
    </source>
</evidence>
<evidence type="ECO:0000256" key="2">
    <source>
        <dbReference type="ARBA" id="ARBA00022679"/>
    </source>
</evidence>
<name>C8NGN4_9LACT</name>
<comment type="caution">
    <text evidence="4">The sequence shown here is derived from an EMBL/GenBank/DDBJ whole genome shotgun (WGS) entry which is preliminary data.</text>
</comment>
<evidence type="ECO:0000313" key="4">
    <source>
        <dbReference type="EMBL" id="EEW36861.1"/>
    </source>
</evidence>
<dbReference type="Pfam" id="PF00535">
    <property type="entry name" value="Glycos_transf_2"/>
    <property type="match status" value="1"/>
</dbReference>
<reference evidence="4 5" key="1">
    <citation type="submission" date="2009-08" db="EMBL/GenBank/DDBJ databases">
        <authorList>
            <person name="Muzny D."/>
            <person name="Qin X."/>
            <person name="Deng J."/>
            <person name="Jiang H."/>
            <person name="Liu Y."/>
            <person name="Qu J."/>
            <person name="Song X.-Z."/>
            <person name="Zhang L."/>
            <person name="Thornton R."/>
            <person name="Coyle M."/>
            <person name="Francisco L."/>
            <person name="Jackson L."/>
            <person name="Javaid M."/>
            <person name="Korchina V."/>
            <person name="Kovar C."/>
            <person name="Mata R."/>
            <person name="Mathew T."/>
            <person name="Ngo R."/>
            <person name="Nguyen L."/>
            <person name="Nguyen N."/>
            <person name="Okwuonu G."/>
            <person name="Ongeri F."/>
            <person name="Pham C."/>
            <person name="Simmons D."/>
            <person name="Wilczek-Boney K."/>
            <person name="Hale W."/>
            <person name="Jakkamsetti A."/>
            <person name="Pham P."/>
            <person name="Ruth R."/>
            <person name="San Lucas F."/>
            <person name="Warren J."/>
            <person name="Zhang J."/>
            <person name="Zhao Z."/>
            <person name="Zhou C."/>
            <person name="Zhu D."/>
            <person name="Lee S."/>
            <person name="Bess C."/>
            <person name="Blankenburg K."/>
            <person name="Forbes L."/>
            <person name="Fu Q."/>
            <person name="Gubbala S."/>
            <person name="Hirani K."/>
            <person name="Jayaseelan J.C."/>
            <person name="Lara F."/>
            <person name="Munidasa M."/>
            <person name="Palculict T."/>
            <person name="Patil S."/>
            <person name="Pu L.-L."/>
            <person name="Saada N."/>
            <person name="Tang L."/>
            <person name="Weissenberger G."/>
            <person name="Zhu Y."/>
            <person name="Hemphill L."/>
            <person name="Shang Y."/>
            <person name="Youmans B."/>
            <person name="Ayvaz T."/>
            <person name="Ross M."/>
            <person name="Santibanez J."/>
            <person name="Aqrawi P."/>
            <person name="Gross S."/>
            <person name="Joshi V."/>
            <person name="Fowler G."/>
            <person name="Nazareth L."/>
            <person name="Reid J."/>
            <person name="Worley K."/>
            <person name="Petrosino J."/>
            <person name="Highlander S."/>
            <person name="Gibbs R."/>
        </authorList>
    </citation>
    <scope>NUCLEOTIDE SEQUENCE [LARGE SCALE GENOMIC DNA]</scope>
    <source>
        <strain evidence="4 5">ATCC 49175</strain>
    </source>
</reference>
<keyword evidence="2 4" id="KW-0808">Transferase</keyword>
<organism evidence="4 5">
    <name type="scientific">Granulicatella adiacens ATCC 49175</name>
    <dbReference type="NCBI Taxonomy" id="638301"/>
    <lineage>
        <taxon>Bacteria</taxon>
        <taxon>Bacillati</taxon>
        <taxon>Bacillota</taxon>
        <taxon>Bacilli</taxon>
        <taxon>Lactobacillales</taxon>
        <taxon>Carnobacteriaceae</taxon>
        <taxon>Granulicatella</taxon>
    </lineage>
</organism>
<sequence>MKLLTVAVPCYNSQEYMHYSIQTLLAGGEEVEILIINDGSKDDTARIADQYAAAYPTIIRAIHQENKGHGGAVNTGMANATGKYFKVVDSDDWVDVRAYLKILEQLRRFEKNGEEVDVFITNFVYEKEGAKTKKIMRYTSAFPENQVFTWDDAKPLRRGKYMMMHSLIYNMNLLRKSGLQLPEHTFYVDNLFVFVPLQYSKKLYYMNVDFYRYFIGREDQSVNEKVMISRIDQQIRVNELLMANYHSEWQFPTVLKKYLLNHLEITTVISCALLNKGGLLEHQEKKKALLSDLKEANPEVFHLISQAVLSRITMAKNKPVQVLSNGIYTVTQRFFGFN</sequence>
<accession>C8NGN4</accession>
<keyword evidence="5" id="KW-1185">Reference proteome</keyword>
<dbReference type="SUPFAM" id="SSF53448">
    <property type="entry name" value="Nucleotide-diphospho-sugar transferases"/>
    <property type="match status" value="1"/>
</dbReference>
<dbReference type="GeneID" id="78411836"/>
<dbReference type="AlphaFoldDB" id="C8NGN4"/>
<dbReference type="PANTHER" id="PTHR22916">
    <property type="entry name" value="GLYCOSYLTRANSFERASE"/>
    <property type="match status" value="1"/>
</dbReference>
<dbReference type="InterPro" id="IPR029044">
    <property type="entry name" value="Nucleotide-diphossugar_trans"/>
</dbReference>